<evidence type="ECO:0000256" key="1">
    <source>
        <dbReference type="PIRSR" id="PIRSR613078-2"/>
    </source>
</evidence>
<reference evidence="2 3" key="1">
    <citation type="submission" date="2018-12" db="EMBL/GenBank/DDBJ databases">
        <title>Complete Genome Sequence of Glutamicibacter creatinolyticus strain LGCM259,isolated from an abscess of a 12-year-old mare in Italy.</title>
        <authorList>
            <person name="Santos R.G."/>
            <person name="Silva A.L."/>
            <person name="Seyffert N."/>
            <person name="Castro T.L.P."/>
            <person name="Attili A.R."/>
            <person name="Rifici C."/>
            <person name="Mazzullo G."/>
            <person name="Brenig B."/>
            <person name="Venanzi F."/>
            <person name="Azevedo V."/>
        </authorList>
    </citation>
    <scope>NUCLEOTIDE SEQUENCE [LARGE SCALE GENOMIC DNA]</scope>
    <source>
        <strain evidence="2 3">LGCM 259</strain>
    </source>
</reference>
<dbReference type="CDD" id="cd07067">
    <property type="entry name" value="HP_PGM_like"/>
    <property type="match status" value="1"/>
</dbReference>
<dbReference type="AlphaFoldDB" id="A0A5B7WSF3"/>
<accession>A0A5B7WSF3</accession>
<gene>
    <name evidence="2" type="ORF">GcLGCM259_0379</name>
</gene>
<evidence type="ECO:0000313" key="3">
    <source>
        <dbReference type="Proteomes" id="UP000307000"/>
    </source>
</evidence>
<dbReference type="Pfam" id="PF00300">
    <property type="entry name" value="His_Phos_1"/>
    <property type="match status" value="1"/>
</dbReference>
<proteinExistence type="predicted"/>
<dbReference type="Proteomes" id="UP000307000">
    <property type="component" value="Chromosome"/>
</dbReference>
<keyword evidence="3" id="KW-1185">Reference proteome</keyword>
<name>A0A5B7WSF3_9MICC</name>
<protein>
    <submittedName>
        <fullName evidence="2">Phosphoglyceromutase</fullName>
    </submittedName>
</protein>
<dbReference type="SMART" id="SM00855">
    <property type="entry name" value="PGAM"/>
    <property type="match status" value="1"/>
</dbReference>
<dbReference type="PANTHER" id="PTHR47623:SF1">
    <property type="entry name" value="OS09G0287300 PROTEIN"/>
    <property type="match status" value="1"/>
</dbReference>
<dbReference type="KEGG" id="gcr:GcLGCM259_0379"/>
<sequence>MNAGGKNTAQARRLILLRHGKADYPLGVADHDRPLGARGDREAPAAGRWLVENNLIPDYIMCSDALRTRSTCAWVLSELGEKAPTPYIDSRIYSAGTSGLCSIINETPDTVSTLLVIGHQPVLQELALRLASKDSDQEAVYELAMNYPTLGMTVMETAEPYSHLDARDAAVTHFVVPRP</sequence>
<dbReference type="SUPFAM" id="SSF53254">
    <property type="entry name" value="Phosphoglycerate mutase-like"/>
    <property type="match status" value="1"/>
</dbReference>
<dbReference type="Gene3D" id="3.40.50.1240">
    <property type="entry name" value="Phosphoglycerate mutase-like"/>
    <property type="match status" value="1"/>
</dbReference>
<dbReference type="EMBL" id="CP034412">
    <property type="protein sequence ID" value="QCY46160.1"/>
    <property type="molecule type" value="Genomic_DNA"/>
</dbReference>
<dbReference type="RefSeq" id="WP_138925603.1">
    <property type="nucleotide sequence ID" value="NZ_BAAAGL010000021.1"/>
</dbReference>
<organism evidence="2 3">
    <name type="scientific">Glutamicibacter creatinolyticus</name>
    <dbReference type="NCBI Taxonomy" id="162496"/>
    <lineage>
        <taxon>Bacteria</taxon>
        <taxon>Bacillati</taxon>
        <taxon>Actinomycetota</taxon>
        <taxon>Actinomycetes</taxon>
        <taxon>Micrococcales</taxon>
        <taxon>Micrococcaceae</taxon>
        <taxon>Glutamicibacter</taxon>
    </lineage>
</organism>
<dbReference type="InterPro" id="IPR029033">
    <property type="entry name" value="His_PPase_superfam"/>
</dbReference>
<feature type="binding site" evidence="1">
    <location>
        <position position="67"/>
    </location>
    <ligand>
        <name>substrate</name>
    </ligand>
</feature>
<dbReference type="PANTHER" id="PTHR47623">
    <property type="entry name" value="OS09G0287300 PROTEIN"/>
    <property type="match status" value="1"/>
</dbReference>
<evidence type="ECO:0000313" key="2">
    <source>
        <dbReference type="EMBL" id="QCY46160.1"/>
    </source>
</evidence>
<dbReference type="InterPro" id="IPR013078">
    <property type="entry name" value="His_Pase_superF_clade-1"/>
</dbReference>